<dbReference type="RefSeq" id="WP_202015071.1">
    <property type="nucleotide sequence ID" value="NZ_JAERRB010000013.1"/>
</dbReference>
<dbReference type="Proteomes" id="UP000613030">
    <property type="component" value="Unassembled WGS sequence"/>
</dbReference>
<proteinExistence type="predicted"/>
<name>A0ABS1KZT9_9BACT</name>
<dbReference type="EMBL" id="JAERRB010000013">
    <property type="protein sequence ID" value="MBL0744978.1"/>
    <property type="molecule type" value="Genomic_DNA"/>
</dbReference>
<gene>
    <name evidence="1" type="ORF">JI741_27355</name>
</gene>
<keyword evidence="2" id="KW-1185">Reference proteome</keyword>
<protein>
    <submittedName>
        <fullName evidence="1">Uncharacterized protein</fullName>
    </submittedName>
</protein>
<accession>A0ABS1KZT9</accession>
<reference evidence="1 2" key="1">
    <citation type="submission" date="2021-01" db="EMBL/GenBank/DDBJ databases">
        <title>Chryseolinea sp. Jin1 Genome sequencing and assembly.</title>
        <authorList>
            <person name="Kim I."/>
        </authorList>
    </citation>
    <scope>NUCLEOTIDE SEQUENCE [LARGE SCALE GENOMIC DNA]</scope>
    <source>
        <strain evidence="1 2">Jin1</strain>
    </source>
</reference>
<sequence length="164" mass="18946">MATVDFDLKMKAIKILFFIVLSASTAKSYPKYASIYNGDLTYPLPTVELKYLNDFFTKELIIKKSFRDRETVPVRIELIKPQMNAGEAKDLYLTIESVQVSFVIQEDVPVRSGTYPGHLILIPISWPYGFKLEQGSRIVFVVKYVYHIKDEIVEKGEVIEQIRF</sequence>
<organism evidence="1 2">
    <name type="scientific">Chryseolinea lacunae</name>
    <dbReference type="NCBI Taxonomy" id="2801331"/>
    <lineage>
        <taxon>Bacteria</taxon>
        <taxon>Pseudomonadati</taxon>
        <taxon>Bacteroidota</taxon>
        <taxon>Cytophagia</taxon>
        <taxon>Cytophagales</taxon>
        <taxon>Fulvivirgaceae</taxon>
        <taxon>Chryseolinea</taxon>
    </lineage>
</organism>
<comment type="caution">
    <text evidence="1">The sequence shown here is derived from an EMBL/GenBank/DDBJ whole genome shotgun (WGS) entry which is preliminary data.</text>
</comment>
<evidence type="ECO:0000313" key="1">
    <source>
        <dbReference type="EMBL" id="MBL0744978.1"/>
    </source>
</evidence>
<evidence type="ECO:0000313" key="2">
    <source>
        <dbReference type="Proteomes" id="UP000613030"/>
    </source>
</evidence>